<comment type="subcellular location">
    <subcellularLocation>
        <location evidence="5">Secreted</location>
    </subcellularLocation>
    <subcellularLocation>
        <location evidence="5">Bacterial flagellum</location>
    </subcellularLocation>
</comment>
<dbReference type="InterPro" id="IPR010809">
    <property type="entry name" value="FliD_C"/>
</dbReference>
<dbReference type="GO" id="GO:0005576">
    <property type="term" value="C:extracellular region"/>
    <property type="evidence" value="ECO:0007669"/>
    <property type="project" value="UniProtKB-SubCell"/>
</dbReference>
<sequence length="560" mass="58158">MTTVSSTTSSTAATTGYSALSSSDSGTGIDYSLLIEAKVNARLAKADRIDTKITANEAKITAYTDLQDKLQAVSDAIDGLRNRSVSTGASSNLFGQRTAYVGDDDVFSATVDDDTEVGTYSVVVQQLATKHKIAADGVASKTSALGYSGSFTLQAADGSAVSIAMDSDDSLTDLRDAINANKSTSGVTASIVQVSDSSYQLILTSNNTGQTISMTDGGDGVLSSLGLTDSDGAVKNELVAVQKAIVEVDGVTITRSSNTIDDAIEGVTLTLYSASPDTAISMEVSTDLSSIKSAITGFVDAYNEYRDFVVTQQATTSDGTASSDATLFSDSLLRQIVRSVNSALNTSITTDDGTVLSMASLGISFNSSNELELDEDTLNSILSSDIDSVKQLLGLNMTSSSSQMSLLRYTSSASALSFTLDIVRGDDGTLSSASVGGDSSLFTVSGNRIIGAAGTAYDGIVLVYSGNSGSVDIDFSQGLADKLFGVIDDASATYGSDLATAIDDLETRDTELESRSTDIKTKAETYRSTLTAYYARLEAAAEQAALLLKQLTYTDSSDDS</sequence>
<dbReference type="GO" id="GO:0007155">
    <property type="term" value="P:cell adhesion"/>
    <property type="evidence" value="ECO:0007669"/>
    <property type="project" value="InterPro"/>
</dbReference>
<dbReference type="Proteomes" id="UP000225379">
    <property type="component" value="Unassembled WGS sequence"/>
</dbReference>
<comment type="similarity">
    <text evidence="1 5">Belongs to the FliD family.</text>
</comment>
<keyword evidence="4 5" id="KW-0975">Bacterial flagellum</keyword>
<evidence type="ECO:0000313" key="9">
    <source>
        <dbReference type="Proteomes" id="UP000225379"/>
    </source>
</evidence>
<evidence type="ECO:0000259" key="7">
    <source>
        <dbReference type="Pfam" id="PF07195"/>
    </source>
</evidence>
<dbReference type="EMBL" id="PDKW01000040">
    <property type="protein sequence ID" value="PGH57097.1"/>
    <property type="molecule type" value="Genomic_DNA"/>
</dbReference>
<evidence type="ECO:0000313" key="8">
    <source>
        <dbReference type="EMBL" id="PGH57097.1"/>
    </source>
</evidence>
<evidence type="ECO:0000256" key="2">
    <source>
        <dbReference type="ARBA" id="ARBA00011255"/>
    </source>
</evidence>
<protein>
    <recommendedName>
        <fullName evidence="5">Flagellar hook-associated protein 2</fullName>
        <shortName evidence="5">HAP2</shortName>
    </recommendedName>
    <alternativeName>
        <fullName evidence="5">Flagellar cap protein</fullName>
    </alternativeName>
</protein>
<dbReference type="GO" id="GO:0009424">
    <property type="term" value="C:bacterial-type flagellum hook"/>
    <property type="evidence" value="ECO:0007669"/>
    <property type="project" value="UniProtKB-UniRule"/>
</dbReference>
<keyword evidence="8" id="KW-0282">Flagellum</keyword>
<comment type="function">
    <text evidence="5">Required for morphogenesis and for the elongation of the flagellar filament by facilitating polymerization of the flagellin monomers at the tip of growing filament. Forms a capping structure, which prevents flagellin subunits (transported through the central channel of the flagellum) from leaking out without polymerization at the distal end.</text>
</comment>
<feature type="domain" description="Flagellar hook-associated protein 2 N-terminal" evidence="6">
    <location>
        <begin position="27"/>
        <end position="131"/>
    </location>
</feature>
<evidence type="ECO:0000256" key="5">
    <source>
        <dbReference type="RuleBase" id="RU362066"/>
    </source>
</evidence>
<keyword evidence="8" id="KW-0969">Cilium</keyword>
<evidence type="ECO:0000259" key="6">
    <source>
        <dbReference type="Pfam" id="PF02465"/>
    </source>
</evidence>
<dbReference type="PANTHER" id="PTHR30288">
    <property type="entry name" value="FLAGELLAR CAP/ASSEMBLY PROTEIN FLID"/>
    <property type="match status" value="1"/>
</dbReference>
<organism evidence="8 9">
    <name type="scientific">Azospirillum palustre</name>
    <dbReference type="NCBI Taxonomy" id="2044885"/>
    <lineage>
        <taxon>Bacteria</taxon>
        <taxon>Pseudomonadati</taxon>
        <taxon>Pseudomonadota</taxon>
        <taxon>Alphaproteobacteria</taxon>
        <taxon>Rhodospirillales</taxon>
        <taxon>Azospirillaceae</taxon>
        <taxon>Azospirillum</taxon>
    </lineage>
</organism>
<dbReference type="Pfam" id="PF02465">
    <property type="entry name" value="FliD_N"/>
    <property type="match status" value="1"/>
</dbReference>
<dbReference type="InterPro" id="IPR010810">
    <property type="entry name" value="Flagellin_hook_IN_motif"/>
</dbReference>
<dbReference type="Pfam" id="PF07195">
    <property type="entry name" value="FliD_C"/>
    <property type="match status" value="1"/>
</dbReference>
<comment type="subunit">
    <text evidence="2 5">Homopentamer.</text>
</comment>
<proteinExistence type="inferred from homology"/>
<keyword evidence="5" id="KW-0964">Secreted</keyword>
<keyword evidence="9" id="KW-1185">Reference proteome</keyword>
<evidence type="ECO:0000256" key="4">
    <source>
        <dbReference type="ARBA" id="ARBA00023143"/>
    </source>
</evidence>
<dbReference type="InterPro" id="IPR003481">
    <property type="entry name" value="FliD_N"/>
</dbReference>
<dbReference type="Pfam" id="PF07196">
    <property type="entry name" value="Flagellin_IN"/>
    <property type="match status" value="1"/>
</dbReference>
<dbReference type="RefSeq" id="WP_098736548.1">
    <property type="nucleotide sequence ID" value="NZ_PDKW01000040.1"/>
</dbReference>
<keyword evidence="3" id="KW-0175">Coiled coil</keyword>
<comment type="caution">
    <text evidence="8">The sequence shown here is derived from an EMBL/GenBank/DDBJ whole genome shotgun (WGS) entry which is preliminary data.</text>
</comment>
<gene>
    <name evidence="8" type="ORF">CRT60_11440</name>
</gene>
<dbReference type="OrthoDB" id="9812018at2"/>
<dbReference type="PANTHER" id="PTHR30288:SF0">
    <property type="entry name" value="FLAGELLAR HOOK-ASSOCIATED PROTEIN 2"/>
    <property type="match status" value="1"/>
</dbReference>
<evidence type="ECO:0000256" key="1">
    <source>
        <dbReference type="ARBA" id="ARBA00009764"/>
    </source>
</evidence>
<name>A0A2B8BIP3_9PROT</name>
<dbReference type="GO" id="GO:0071973">
    <property type="term" value="P:bacterial-type flagellum-dependent cell motility"/>
    <property type="evidence" value="ECO:0007669"/>
    <property type="project" value="TreeGrafter"/>
</dbReference>
<keyword evidence="8" id="KW-0966">Cell projection</keyword>
<evidence type="ECO:0000256" key="3">
    <source>
        <dbReference type="ARBA" id="ARBA00023054"/>
    </source>
</evidence>
<dbReference type="InterPro" id="IPR040026">
    <property type="entry name" value="FliD"/>
</dbReference>
<dbReference type="GO" id="GO:0009421">
    <property type="term" value="C:bacterial-type flagellum filament cap"/>
    <property type="evidence" value="ECO:0007669"/>
    <property type="project" value="InterPro"/>
</dbReference>
<dbReference type="AlphaFoldDB" id="A0A2B8BIP3"/>
<reference evidence="9" key="1">
    <citation type="submission" date="2017-10" db="EMBL/GenBank/DDBJ databases">
        <authorList>
            <person name="Kravchenko I.K."/>
            <person name="Grouzdev D.S."/>
        </authorList>
    </citation>
    <scope>NUCLEOTIDE SEQUENCE [LARGE SCALE GENOMIC DNA]</scope>
    <source>
        <strain evidence="9">B2</strain>
    </source>
</reference>
<feature type="domain" description="Flagellar hook-associated protein 2 C-terminal" evidence="7">
    <location>
        <begin position="242"/>
        <end position="543"/>
    </location>
</feature>
<accession>A0A2B8BIP3</accession>